<accession>A0AA39NXB4</accession>
<evidence type="ECO:0000313" key="16">
    <source>
        <dbReference type="Proteomes" id="UP001175227"/>
    </source>
</evidence>
<sequence length="764" mass="85363">MCSEILPVLCLASRPSLKVAANAEDLFDLEDISPRYPGGHSHSSGLGLDTLSTPRATSQGILFVPAAFKHPLDPLTPDETEIKAIKFITTYLLPPPKKVVLAYLGIRLTPGGQPEVPTPIIRKAEVDFLDVMNGCVTDAYNVILALDGGKWSVESLDKLPEGTQPQISVQELVACETIVKSDARVQQLAKEVGVLPEQIVCDGWSIGYDDRFPQKRRIQQALIFARLSEHENLYAHPLDFIAVVDANDEEVLHIDFPPHYKNKADGATLSVPRTKFPELSEDAFAATSGPWIPPPLKPFDFLPDLTQKNEENLRPRDDIKPLHIVQPEGVSFKLDGNELEWQNWKMHISFTHREGITLSTITYNDNGKIRPIVYRLSLAEMVVPYGAPEYPHPRKFAFDSGEYGMGTMANELSLGCDCVGQIHYLPGAYVGHDGSAVVIKNAICIHEEDNGVLWKHTDYRPGGRMQTVRRRRLVVSMVCTLATHEYIWNYHFYQDGSIELEVCLTDILQVYVAETDEPIKFGTKVVPNVNAQYHQHLFSIRVDPMIDGINNSIIESDVVPLPNTSTGSDLNFGGNAFIQEDTVLKKEAGRDWDWEKEWKWQIINPARQHYSSGEDVGYVVGVKGGVTPMMARKDGWALKRAQFVNYPVWVCRDVEGAKGSRMWPAGKYVPQTRESPADSLGAWVKGEQNIENEDILVYLTVGTTHITRPEDWPVMLVEHLNITLKPQSFFTMNPSMDVPGTRDPKSVAVFSQEAALSHGHMGCH</sequence>
<keyword evidence="16" id="KW-1185">Reference proteome</keyword>
<dbReference type="GO" id="GO:0005507">
    <property type="term" value="F:copper ion binding"/>
    <property type="evidence" value="ECO:0007669"/>
    <property type="project" value="InterPro"/>
</dbReference>
<dbReference type="PROSITE" id="PS01165">
    <property type="entry name" value="COPPER_AMINE_OXID_2"/>
    <property type="match status" value="1"/>
</dbReference>
<evidence type="ECO:0000256" key="8">
    <source>
        <dbReference type="ARBA" id="ARBA00023002"/>
    </source>
</evidence>
<dbReference type="EC" id="1.4.3.-" evidence="12"/>
<dbReference type="InterPro" id="IPR016182">
    <property type="entry name" value="Cu_amine_oxidase_N-reg"/>
</dbReference>
<dbReference type="Gene3D" id="3.10.450.40">
    <property type="match status" value="2"/>
</dbReference>
<dbReference type="EMBL" id="JAUEPR010000035">
    <property type="protein sequence ID" value="KAK0473123.1"/>
    <property type="molecule type" value="Genomic_DNA"/>
</dbReference>
<evidence type="ECO:0000256" key="1">
    <source>
        <dbReference type="ARBA" id="ARBA00001935"/>
    </source>
</evidence>
<keyword evidence="7 12" id="KW-0801">TPQ</keyword>
<dbReference type="PANTHER" id="PTHR10638">
    <property type="entry name" value="COPPER AMINE OXIDASE"/>
    <property type="match status" value="1"/>
</dbReference>
<keyword evidence="8 12" id="KW-0560">Oxidoreductase</keyword>
<comment type="cofactor">
    <cofactor evidence="12">
        <name>Cu cation</name>
        <dbReference type="ChEBI" id="CHEBI:23378"/>
    </cofactor>
    <text evidence="12">Contains 1 topaquinone per subunit.</text>
</comment>
<dbReference type="Pfam" id="PF02728">
    <property type="entry name" value="Cu_amine_oxidN3"/>
    <property type="match status" value="1"/>
</dbReference>
<dbReference type="SUPFAM" id="SSF54416">
    <property type="entry name" value="Amine oxidase N-terminal region"/>
    <property type="match status" value="2"/>
</dbReference>
<gene>
    <name evidence="15" type="ORF">IW261DRAFT_1659850</name>
</gene>
<evidence type="ECO:0000256" key="12">
    <source>
        <dbReference type="RuleBase" id="RU000672"/>
    </source>
</evidence>
<feature type="domain" description="Copper amine oxidase catalytic" evidence="13">
    <location>
        <begin position="322"/>
        <end position="736"/>
    </location>
</feature>
<feature type="domain" description="Copper amine oxidase N3-terminal" evidence="14">
    <location>
        <begin position="165"/>
        <end position="258"/>
    </location>
</feature>
<evidence type="ECO:0000256" key="7">
    <source>
        <dbReference type="ARBA" id="ARBA00022772"/>
    </source>
</evidence>
<evidence type="ECO:0000313" key="15">
    <source>
        <dbReference type="EMBL" id="KAK0473123.1"/>
    </source>
</evidence>
<protein>
    <recommendedName>
        <fullName evidence="12">Amine oxidase</fullName>
        <ecNumber evidence="12">1.4.3.-</ecNumber>
    </recommendedName>
</protein>
<evidence type="ECO:0000259" key="13">
    <source>
        <dbReference type="Pfam" id="PF01179"/>
    </source>
</evidence>
<evidence type="ECO:0000256" key="5">
    <source>
        <dbReference type="ARBA" id="ARBA00011738"/>
    </source>
</evidence>
<comment type="cofactor">
    <cofactor evidence="3">
        <name>Zn(2+)</name>
        <dbReference type="ChEBI" id="CHEBI:29105"/>
    </cofactor>
</comment>
<dbReference type="AlphaFoldDB" id="A0AA39NXB4"/>
<dbReference type="Gene3D" id="2.70.98.20">
    <property type="entry name" value="Copper amine oxidase, catalytic domain"/>
    <property type="match status" value="1"/>
</dbReference>
<keyword evidence="9 12" id="KW-0186">Copper</keyword>
<dbReference type="InterPro" id="IPR036460">
    <property type="entry name" value="Cu_amine_oxidase_C_sf"/>
</dbReference>
<reference evidence="15" key="1">
    <citation type="submission" date="2023-06" db="EMBL/GenBank/DDBJ databases">
        <authorList>
            <consortium name="Lawrence Berkeley National Laboratory"/>
            <person name="Ahrendt S."/>
            <person name="Sahu N."/>
            <person name="Indic B."/>
            <person name="Wong-Bajracharya J."/>
            <person name="Merenyi Z."/>
            <person name="Ke H.-M."/>
            <person name="Monk M."/>
            <person name="Kocsube S."/>
            <person name="Drula E."/>
            <person name="Lipzen A."/>
            <person name="Balint B."/>
            <person name="Henrissat B."/>
            <person name="Andreopoulos B."/>
            <person name="Martin F.M."/>
            <person name="Harder C.B."/>
            <person name="Rigling D."/>
            <person name="Ford K.L."/>
            <person name="Foster G.D."/>
            <person name="Pangilinan J."/>
            <person name="Papanicolaou A."/>
            <person name="Barry K."/>
            <person name="LaButti K."/>
            <person name="Viragh M."/>
            <person name="Koriabine M."/>
            <person name="Yan M."/>
            <person name="Riley R."/>
            <person name="Champramary S."/>
            <person name="Plett K.L."/>
            <person name="Tsai I.J."/>
            <person name="Slot J."/>
            <person name="Sipos G."/>
            <person name="Plett J."/>
            <person name="Nagy L.G."/>
            <person name="Grigoriev I.V."/>
        </authorList>
    </citation>
    <scope>NUCLEOTIDE SEQUENCE</scope>
    <source>
        <strain evidence="15">ICMP 16352</strain>
    </source>
</reference>
<proteinExistence type="inferred from homology"/>
<evidence type="ECO:0000256" key="4">
    <source>
        <dbReference type="ARBA" id="ARBA00007983"/>
    </source>
</evidence>
<evidence type="ECO:0000256" key="11">
    <source>
        <dbReference type="ARBA" id="ARBA00048032"/>
    </source>
</evidence>
<comment type="caution">
    <text evidence="15">The sequence shown here is derived from an EMBL/GenBank/DDBJ whole genome shotgun (WGS) entry which is preliminary data.</text>
</comment>
<comment type="cofactor">
    <cofactor evidence="2">
        <name>Mn(2+)</name>
        <dbReference type="ChEBI" id="CHEBI:29035"/>
    </cofactor>
</comment>
<dbReference type="InterPro" id="IPR015798">
    <property type="entry name" value="Cu_amine_oxidase_C"/>
</dbReference>
<name>A0AA39NXB4_9AGAR</name>
<evidence type="ECO:0000259" key="14">
    <source>
        <dbReference type="Pfam" id="PF02728"/>
    </source>
</evidence>
<dbReference type="Pfam" id="PF01179">
    <property type="entry name" value="Cu_amine_oxid"/>
    <property type="match status" value="1"/>
</dbReference>
<dbReference type="GO" id="GO:0048038">
    <property type="term" value="F:quinone binding"/>
    <property type="evidence" value="ECO:0007669"/>
    <property type="project" value="InterPro"/>
</dbReference>
<keyword evidence="6 12" id="KW-0479">Metal-binding</keyword>
<comment type="catalytic activity">
    <reaction evidence="11">
        <text>a primary methyl amine + O2 + H2O = an aldehyde + H2O2 + NH4(+)</text>
        <dbReference type="Rhea" id="RHEA:16153"/>
        <dbReference type="ChEBI" id="CHEBI:15377"/>
        <dbReference type="ChEBI" id="CHEBI:15379"/>
        <dbReference type="ChEBI" id="CHEBI:16240"/>
        <dbReference type="ChEBI" id="CHEBI:17478"/>
        <dbReference type="ChEBI" id="CHEBI:28938"/>
        <dbReference type="ChEBI" id="CHEBI:228804"/>
        <dbReference type="EC" id="1.4.3.21"/>
    </reaction>
</comment>
<comment type="subunit">
    <text evidence="5">Homodimer.</text>
</comment>
<keyword evidence="10" id="KW-0464">Manganese</keyword>
<dbReference type="InterPro" id="IPR015802">
    <property type="entry name" value="Cu_amine_oxidase_N3"/>
</dbReference>
<evidence type="ECO:0000256" key="6">
    <source>
        <dbReference type="ARBA" id="ARBA00022723"/>
    </source>
</evidence>
<comment type="cofactor">
    <cofactor evidence="1">
        <name>Cu cation</name>
        <dbReference type="ChEBI" id="CHEBI:23378"/>
    </cofactor>
</comment>
<evidence type="ECO:0000256" key="2">
    <source>
        <dbReference type="ARBA" id="ARBA00001936"/>
    </source>
</evidence>
<dbReference type="GO" id="GO:0008131">
    <property type="term" value="F:primary methylamine oxidase activity"/>
    <property type="evidence" value="ECO:0007669"/>
    <property type="project" value="UniProtKB-EC"/>
</dbReference>
<comment type="PTM">
    <text evidence="12">Topaquinone (TPQ) is generated by copper-dependent autoxidation of a specific tyrosyl residue.</text>
</comment>
<dbReference type="InterPro" id="IPR000269">
    <property type="entry name" value="Cu_amine_oxidase"/>
</dbReference>
<dbReference type="Proteomes" id="UP001175227">
    <property type="component" value="Unassembled WGS sequence"/>
</dbReference>
<comment type="similarity">
    <text evidence="4 12">Belongs to the copper/topaquinone oxidase family.</text>
</comment>
<evidence type="ECO:0000256" key="10">
    <source>
        <dbReference type="ARBA" id="ARBA00023211"/>
    </source>
</evidence>
<organism evidence="15 16">
    <name type="scientific">Armillaria novae-zelandiae</name>
    <dbReference type="NCBI Taxonomy" id="153914"/>
    <lineage>
        <taxon>Eukaryota</taxon>
        <taxon>Fungi</taxon>
        <taxon>Dikarya</taxon>
        <taxon>Basidiomycota</taxon>
        <taxon>Agaricomycotina</taxon>
        <taxon>Agaricomycetes</taxon>
        <taxon>Agaricomycetidae</taxon>
        <taxon>Agaricales</taxon>
        <taxon>Marasmiineae</taxon>
        <taxon>Physalacriaceae</taxon>
        <taxon>Armillaria</taxon>
    </lineage>
</organism>
<dbReference type="GO" id="GO:0009308">
    <property type="term" value="P:amine metabolic process"/>
    <property type="evidence" value="ECO:0007669"/>
    <property type="project" value="UniProtKB-UniRule"/>
</dbReference>
<evidence type="ECO:0000256" key="9">
    <source>
        <dbReference type="ARBA" id="ARBA00023008"/>
    </source>
</evidence>
<dbReference type="SUPFAM" id="SSF49998">
    <property type="entry name" value="Amine oxidase catalytic domain"/>
    <property type="match status" value="1"/>
</dbReference>
<dbReference type="PANTHER" id="PTHR10638:SF86">
    <property type="entry name" value="COPPER AMINE OXIDASE 1-RELATED"/>
    <property type="match status" value="1"/>
</dbReference>
<dbReference type="InterPro" id="IPR049947">
    <property type="entry name" value="Cu_Am_Ox_Cu-bd"/>
</dbReference>
<evidence type="ECO:0000256" key="3">
    <source>
        <dbReference type="ARBA" id="ARBA00001947"/>
    </source>
</evidence>